<reference evidence="1" key="2">
    <citation type="submission" date="2014-03" db="EMBL/GenBank/DDBJ databases">
        <title>The Genome Annotation of Fusarium oxysporum PHW808.</title>
        <authorList>
            <consortium name="The Broad Institute Genomics Platform"/>
            <person name="Ma L.-J."/>
            <person name="Corby-Kistler H."/>
            <person name="Broz K."/>
            <person name="Gale L.R."/>
            <person name="Jonkers W."/>
            <person name="O'Donnell K."/>
            <person name="Ploetz R."/>
            <person name="Steinberg C."/>
            <person name="Schwartz D.C."/>
            <person name="VanEtten H."/>
            <person name="Zhou S."/>
            <person name="Young S.K."/>
            <person name="Zeng Q."/>
            <person name="Gargeya S."/>
            <person name="Fitzgerald M."/>
            <person name="Abouelleil A."/>
            <person name="Alvarado L."/>
            <person name="Chapman S.B."/>
            <person name="Gainer-Dewar J."/>
            <person name="Goldberg J."/>
            <person name="Griggs A."/>
            <person name="Gujja S."/>
            <person name="Hansen M."/>
            <person name="Howarth C."/>
            <person name="Imamovic A."/>
            <person name="Ireland A."/>
            <person name="Larimer J."/>
            <person name="McCowan C."/>
            <person name="Murphy C."/>
            <person name="Pearson M."/>
            <person name="Poon T.W."/>
            <person name="Priest M."/>
            <person name="Roberts A."/>
            <person name="Saif S."/>
            <person name="Shea T."/>
            <person name="Sykes S."/>
            <person name="Wortman J."/>
            <person name="Nusbaum C."/>
            <person name="Birren B."/>
        </authorList>
    </citation>
    <scope>NUCLEOTIDE SEQUENCE</scope>
    <source>
        <strain evidence="1">54008</strain>
    </source>
</reference>
<dbReference type="HOGENOM" id="CLU_1610833_0_0_1"/>
<name>X0GJX4_FUSOX</name>
<protein>
    <submittedName>
        <fullName evidence="1">Uncharacterized protein</fullName>
    </submittedName>
</protein>
<dbReference type="EMBL" id="KK034562">
    <property type="protein sequence ID" value="EXL63927.1"/>
    <property type="molecule type" value="Genomic_DNA"/>
</dbReference>
<accession>X0GJX4</accession>
<dbReference type="Proteomes" id="UP000030676">
    <property type="component" value="Unassembled WGS sequence"/>
</dbReference>
<proteinExistence type="predicted"/>
<reference evidence="1" key="1">
    <citation type="submission" date="2011-11" db="EMBL/GenBank/DDBJ databases">
        <title>The Genome Sequence of Fusarium oxysporum PHW808.</title>
        <authorList>
            <consortium name="The Broad Institute Genome Sequencing Platform"/>
            <person name="Ma L.-J."/>
            <person name="Gale L.R."/>
            <person name="Schwartz D.C."/>
            <person name="Zhou S."/>
            <person name="Corby-Kistler H."/>
            <person name="Young S.K."/>
            <person name="Zeng Q."/>
            <person name="Gargeya S."/>
            <person name="Fitzgerald M."/>
            <person name="Haas B."/>
            <person name="Abouelleil A."/>
            <person name="Alvarado L."/>
            <person name="Arachchi H.M."/>
            <person name="Berlin A."/>
            <person name="Brown A."/>
            <person name="Chapman S.B."/>
            <person name="Chen Z."/>
            <person name="Dunbar C."/>
            <person name="Freedman E."/>
            <person name="Gearin G."/>
            <person name="Goldberg J."/>
            <person name="Griggs A."/>
            <person name="Gujja S."/>
            <person name="Heiman D."/>
            <person name="Howarth C."/>
            <person name="Larson L."/>
            <person name="Lui A."/>
            <person name="MacDonald P.J.P."/>
            <person name="Montmayeur A."/>
            <person name="Murphy C."/>
            <person name="Neiman D."/>
            <person name="Pearson M."/>
            <person name="Priest M."/>
            <person name="Roberts A."/>
            <person name="Saif S."/>
            <person name="Shea T."/>
            <person name="Shenoy N."/>
            <person name="Sisk P."/>
            <person name="Stolte C."/>
            <person name="Sykes S."/>
            <person name="Wortman J."/>
            <person name="Nusbaum C."/>
            <person name="Birren B."/>
        </authorList>
    </citation>
    <scope>NUCLEOTIDE SEQUENCE [LARGE SCALE GENOMIC DNA]</scope>
    <source>
        <strain evidence="1">54008</strain>
    </source>
</reference>
<organism evidence="1">
    <name type="scientific">Fusarium oxysporum f. sp. conglutinans race 2 54008</name>
    <dbReference type="NCBI Taxonomy" id="1089457"/>
    <lineage>
        <taxon>Eukaryota</taxon>
        <taxon>Fungi</taxon>
        <taxon>Dikarya</taxon>
        <taxon>Ascomycota</taxon>
        <taxon>Pezizomycotina</taxon>
        <taxon>Sordariomycetes</taxon>
        <taxon>Hypocreomycetidae</taxon>
        <taxon>Hypocreales</taxon>
        <taxon>Nectriaceae</taxon>
        <taxon>Fusarium</taxon>
        <taxon>Fusarium oxysporum species complex</taxon>
    </lineage>
</organism>
<evidence type="ECO:0000313" key="1">
    <source>
        <dbReference type="EMBL" id="EXL63927.1"/>
    </source>
</evidence>
<sequence length="165" mass="18599">MIDHEKLYDTLSARQPEEVKEILRRIQAGGDVKSVTEEIQEGDLLLELTSSPAFIPQQLPARNVLSHQAVPYGPLAGDPQAQLPVREGPISFGQCRITSPYDHAEHIFEEAWRETQYRYAEDRVFIDLPGYTLPVSRWTTVSNDDKLLSHLLMLFGLGMQPVAVS</sequence>
<dbReference type="AlphaFoldDB" id="X0GJX4"/>
<gene>
    <name evidence="1" type="ORF">FOPG_19802</name>
</gene>